<evidence type="ECO:0000313" key="2">
    <source>
        <dbReference type="Proteomes" id="UP001207918"/>
    </source>
</evidence>
<reference evidence="1 2" key="1">
    <citation type="submission" date="2021-03" db="EMBL/GenBank/DDBJ databases">
        <title>Aliifodinibius sp. nov., a new bacterium isolated from saline soil.</title>
        <authorList>
            <person name="Galisteo C."/>
            <person name="De La Haba R."/>
            <person name="Sanchez-Porro C."/>
            <person name="Ventosa A."/>
        </authorList>
    </citation>
    <scope>NUCLEOTIDE SEQUENCE [LARGE SCALE GENOMIC DNA]</scope>
    <source>
        <strain evidence="1 2">1BSP15-2V2</strain>
    </source>
</reference>
<organism evidence="1 2">
    <name type="scientific">Fodinibius salsisoli</name>
    <dbReference type="NCBI Taxonomy" id="2820877"/>
    <lineage>
        <taxon>Bacteria</taxon>
        <taxon>Pseudomonadati</taxon>
        <taxon>Balneolota</taxon>
        <taxon>Balneolia</taxon>
        <taxon>Balneolales</taxon>
        <taxon>Balneolaceae</taxon>
        <taxon>Fodinibius</taxon>
    </lineage>
</organism>
<name>A0ABT3PQF7_9BACT</name>
<proteinExistence type="predicted"/>
<sequence>MSKESTRLKIPCEMAVFACSEHKYKQVGCYTASHFIYSGNAHSSDKPVHAVAEATGYPVKSVYRYFRWLICRNWFGKNSYGRYYFRGIDQVHQIEGWKFARAAMMRSKDLQNIQAFMAGVVCASLVQTGKGQRGEQVKGCSKHDVGPISLSVLADVLDVSTRHAQKLRKMADEANYIRNKPTLTEITNWTPEDLKELKKQDLHYLPVELLGYADKKVTAIDRIRYKDDKLFLQEANTIKYLLQLKSRKGLSQYQPPNPSTNVRTK</sequence>
<gene>
    <name evidence="1" type="ORF">J6I44_14575</name>
</gene>
<keyword evidence="2" id="KW-1185">Reference proteome</keyword>
<accession>A0ABT3PQF7</accession>
<dbReference type="EMBL" id="JAGGJA010000010">
    <property type="protein sequence ID" value="MCW9708088.1"/>
    <property type="molecule type" value="Genomic_DNA"/>
</dbReference>
<evidence type="ECO:0000313" key="1">
    <source>
        <dbReference type="EMBL" id="MCW9708088.1"/>
    </source>
</evidence>
<comment type="caution">
    <text evidence="1">The sequence shown here is derived from an EMBL/GenBank/DDBJ whole genome shotgun (WGS) entry which is preliminary data.</text>
</comment>
<protein>
    <submittedName>
        <fullName evidence="1">Uncharacterized protein</fullName>
    </submittedName>
</protein>
<dbReference type="RefSeq" id="WP_265766874.1">
    <property type="nucleotide sequence ID" value="NZ_JAGGJA010000010.1"/>
</dbReference>
<dbReference type="Proteomes" id="UP001207918">
    <property type="component" value="Unassembled WGS sequence"/>
</dbReference>